<dbReference type="EMBL" id="JBHSPB010000003">
    <property type="protein sequence ID" value="MFC5719881.1"/>
    <property type="molecule type" value="Genomic_DNA"/>
</dbReference>
<organism evidence="1 2">
    <name type="scientific">Streptomyces gamaensis</name>
    <dbReference type="NCBI Taxonomy" id="1763542"/>
    <lineage>
        <taxon>Bacteria</taxon>
        <taxon>Bacillati</taxon>
        <taxon>Actinomycetota</taxon>
        <taxon>Actinomycetes</taxon>
        <taxon>Kitasatosporales</taxon>
        <taxon>Streptomycetaceae</taxon>
        <taxon>Streptomyces</taxon>
    </lineage>
</organism>
<evidence type="ECO:0000313" key="1">
    <source>
        <dbReference type="EMBL" id="MFC5719881.1"/>
    </source>
</evidence>
<accession>A0ABW0YWQ8</accession>
<name>A0ABW0YWQ8_9ACTN</name>
<comment type="caution">
    <text evidence="1">The sequence shown here is derived from an EMBL/GenBank/DDBJ whole genome shotgun (WGS) entry which is preliminary data.</text>
</comment>
<reference evidence="2" key="1">
    <citation type="journal article" date="2019" name="Int. J. Syst. Evol. Microbiol.">
        <title>The Global Catalogue of Microorganisms (GCM) 10K type strain sequencing project: providing services to taxonomists for standard genome sequencing and annotation.</title>
        <authorList>
            <consortium name="The Broad Institute Genomics Platform"/>
            <consortium name="The Broad Institute Genome Sequencing Center for Infectious Disease"/>
            <person name="Wu L."/>
            <person name="Ma J."/>
        </authorList>
    </citation>
    <scope>NUCLEOTIDE SEQUENCE [LARGE SCALE GENOMIC DNA]</scope>
    <source>
        <strain evidence="2">CGMCC 4.7304</strain>
    </source>
</reference>
<protein>
    <recommendedName>
        <fullName evidence="3">Transposase</fullName>
    </recommendedName>
</protein>
<evidence type="ECO:0000313" key="2">
    <source>
        <dbReference type="Proteomes" id="UP001596083"/>
    </source>
</evidence>
<proteinExistence type="predicted"/>
<dbReference type="RefSeq" id="WP_390314974.1">
    <property type="nucleotide sequence ID" value="NZ_JBHSPB010000003.1"/>
</dbReference>
<dbReference type="Proteomes" id="UP001596083">
    <property type="component" value="Unassembled WGS sequence"/>
</dbReference>
<gene>
    <name evidence="1" type="ORF">ACFP1Z_06770</name>
</gene>
<evidence type="ECO:0008006" key="3">
    <source>
        <dbReference type="Google" id="ProtNLM"/>
    </source>
</evidence>
<sequence>MIRRLMARHRLAVRYWSAWVSTSPRGRQTGPRPILALHRTPDPNCPDCEGRGELAYGVQGQDEPEYSDCHCAPFLPLAYLRLPKRPAWLHRRHPAHDCWCADPACTHHEPPF</sequence>
<keyword evidence="2" id="KW-1185">Reference proteome</keyword>